<dbReference type="GeneID" id="77924353"/>
<dbReference type="Proteomes" id="UP000400849">
    <property type="component" value="Segment"/>
</dbReference>
<dbReference type="EMBL" id="MN484601">
    <property type="protein sequence ID" value="QGF20336.1"/>
    <property type="molecule type" value="Genomic_DNA"/>
</dbReference>
<evidence type="ECO:0000313" key="3">
    <source>
        <dbReference type="EMBL" id="QGF20336.1"/>
    </source>
</evidence>
<evidence type="ECO:0000256" key="2">
    <source>
        <dbReference type="SAM" id="MobiDB-lite"/>
    </source>
</evidence>
<feature type="coiled-coil region" evidence="1">
    <location>
        <begin position="218"/>
        <end position="252"/>
    </location>
</feature>
<sequence>MKQRIFVGDTELHNVHDEKVCKGEPCVIHNPSDHHMREWVLNWRNDRKIFERLCPIHGVGHPDPDQFAYWKRMGREYEMLHGCCGCCLTTGEKITRAKREEKEMSMEDRYEATNDDAYERYNELAPDQPAANMCLAQFKYKDSNDPDQWHVCTRVTKHEGDHICHSGVCGADISRADHLKQMVNSKDYHPDSVYGREFVLQAEVLESKREAARTRGIIEGLTEQRDKLVTERDQLQARNDQLAEELNQIILGFKGMTYTLANALGHSGNYVQHDILDEAVKAIHKERRQSKKEQETSYLCGEQDPKSVAQCLRAKGHQGYHDDLDGRLWRDPEPKVQTEEPKPKSELEDLLNSFNTVRQTVGNLNDLVKIVDQVMKKS</sequence>
<dbReference type="KEGG" id="vg:77924353"/>
<keyword evidence="1" id="KW-0175">Coiled coil</keyword>
<name>A0A5Q2F871_9CAUD</name>
<dbReference type="RefSeq" id="YP_010648866.1">
    <property type="nucleotide sequence ID" value="NC_070762.1"/>
</dbReference>
<proteinExistence type="predicted"/>
<evidence type="ECO:0000313" key="4">
    <source>
        <dbReference type="Proteomes" id="UP000400849"/>
    </source>
</evidence>
<feature type="region of interest" description="Disordered" evidence="2">
    <location>
        <begin position="322"/>
        <end position="346"/>
    </location>
</feature>
<keyword evidence="4" id="KW-1185">Reference proteome</keyword>
<gene>
    <name evidence="3" type="primary">186</name>
    <name evidence="3" type="ORF">SEA_SIXAMA_186</name>
</gene>
<reference evidence="3 4" key="1">
    <citation type="submission" date="2019-09" db="EMBL/GenBank/DDBJ databases">
        <authorList>
            <person name="Christie C.A."/>
            <person name="Diallo A.S."/>
            <person name="Dixon Z."/>
            <person name="McIntosh P.M."/>
            <person name="Murthy K.H."/>
            <person name="Rosen M.G."/>
            <person name="Simpson L.M."/>
            <person name="Koustas K."/>
            <person name="Fogarty M.P."/>
            <person name="Molloy S.D."/>
            <person name="Garlena R.A."/>
            <person name="Russell D.A."/>
            <person name="Pope W.H."/>
            <person name="Jacobs-Sera D."/>
            <person name="Hatfull G.F."/>
        </authorList>
    </citation>
    <scope>NUCLEOTIDE SEQUENCE [LARGE SCALE GENOMIC DNA]</scope>
</reference>
<accession>A0A5Q2F871</accession>
<organism evidence="3 4">
    <name type="scientific">Gordonia phage Sixama</name>
    <dbReference type="NCBI Taxonomy" id="2653271"/>
    <lineage>
        <taxon>Viruses</taxon>
        <taxon>Duplodnaviria</taxon>
        <taxon>Heunggongvirae</taxon>
        <taxon>Uroviricota</taxon>
        <taxon>Caudoviricetes</taxon>
        <taxon>Sixamavirus</taxon>
        <taxon>Sixamavirus sixama</taxon>
    </lineage>
</organism>
<evidence type="ECO:0000256" key="1">
    <source>
        <dbReference type="SAM" id="Coils"/>
    </source>
</evidence>
<protein>
    <submittedName>
        <fullName evidence="3">Uncharacterized protein</fullName>
    </submittedName>
</protein>